<name>A0AAV2IQJ7_LYMST</name>
<dbReference type="InterPro" id="IPR011993">
    <property type="entry name" value="PH-like_dom_sf"/>
</dbReference>
<feature type="non-terminal residue" evidence="1">
    <location>
        <position position="72"/>
    </location>
</feature>
<accession>A0AAV2IQJ7</accession>
<protein>
    <submittedName>
        <fullName evidence="1">Uncharacterized protein</fullName>
    </submittedName>
</protein>
<proteinExistence type="predicted"/>
<reference evidence="1 2" key="1">
    <citation type="submission" date="2024-04" db="EMBL/GenBank/DDBJ databases">
        <authorList>
            <consortium name="Genoscope - CEA"/>
            <person name="William W."/>
        </authorList>
    </citation>
    <scope>NUCLEOTIDE SEQUENCE [LARGE SCALE GENOMIC DNA]</scope>
</reference>
<evidence type="ECO:0000313" key="1">
    <source>
        <dbReference type="EMBL" id="CAL1548853.1"/>
    </source>
</evidence>
<sequence length="72" mass="8383">VERLLADLAQGTLLEKVKSRSRRLPRTFFLDSANMFVYYEGSTKKKKSDTTIKISKIREVREGEKDFSKNVK</sequence>
<dbReference type="SUPFAM" id="SSF50729">
    <property type="entry name" value="PH domain-like"/>
    <property type="match status" value="1"/>
</dbReference>
<dbReference type="Gene3D" id="2.30.29.30">
    <property type="entry name" value="Pleckstrin-homology domain (PH domain)/Phosphotyrosine-binding domain (PTB)"/>
    <property type="match status" value="1"/>
</dbReference>
<dbReference type="EMBL" id="CAXITT010001921">
    <property type="protein sequence ID" value="CAL1548853.1"/>
    <property type="molecule type" value="Genomic_DNA"/>
</dbReference>
<keyword evidence="2" id="KW-1185">Reference proteome</keyword>
<organism evidence="1 2">
    <name type="scientific">Lymnaea stagnalis</name>
    <name type="common">Great pond snail</name>
    <name type="synonym">Helix stagnalis</name>
    <dbReference type="NCBI Taxonomy" id="6523"/>
    <lineage>
        <taxon>Eukaryota</taxon>
        <taxon>Metazoa</taxon>
        <taxon>Spiralia</taxon>
        <taxon>Lophotrochozoa</taxon>
        <taxon>Mollusca</taxon>
        <taxon>Gastropoda</taxon>
        <taxon>Heterobranchia</taxon>
        <taxon>Euthyneura</taxon>
        <taxon>Panpulmonata</taxon>
        <taxon>Hygrophila</taxon>
        <taxon>Lymnaeoidea</taxon>
        <taxon>Lymnaeidae</taxon>
        <taxon>Lymnaea</taxon>
    </lineage>
</organism>
<dbReference type="Proteomes" id="UP001497497">
    <property type="component" value="Unassembled WGS sequence"/>
</dbReference>
<comment type="caution">
    <text evidence="1">The sequence shown here is derived from an EMBL/GenBank/DDBJ whole genome shotgun (WGS) entry which is preliminary data.</text>
</comment>
<dbReference type="AlphaFoldDB" id="A0AAV2IQJ7"/>
<gene>
    <name evidence="1" type="ORF">GSLYS_00022170001</name>
</gene>
<evidence type="ECO:0000313" key="2">
    <source>
        <dbReference type="Proteomes" id="UP001497497"/>
    </source>
</evidence>
<feature type="non-terminal residue" evidence="1">
    <location>
        <position position="1"/>
    </location>
</feature>